<dbReference type="AlphaFoldDB" id="A0A6N2VIX4"/>
<evidence type="ECO:0000256" key="4">
    <source>
        <dbReference type="ARBA" id="ARBA00022448"/>
    </source>
</evidence>
<evidence type="ECO:0000313" key="11">
    <source>
        <dbReference type="EMBL" id="VYT29483.1"/>
    </source>
</evidence>
<dbReference type="Pfam" id="PF01554">
    <property type="entry name" value="MatE"/>
    <property type="match status" value="2"/>
</dbReference>
<dbReference type="GO" id="GO:0005886">
    <property type="term" value="C:plasma membrane"/>
    <property type="evidence" value="ECO:0007669"/>
    <property type="project" value="UniProtKB-SubCell"/>
</dbReference>
<dbReference type="InterPro" id="IPR045070">
    <property type="entry name" value="MATE_MepA-like"/>
</dbReference>
<keyword evidence="6 10" id="KW-0812">Transmembrane</keyword>
<dbReference type="PANTHER" id="PTHR43823:SF3">
    <property type="entry name" value="MULTIDRUG EXPORT PROTEIN MEPA"/>
    <property type="match status" value="1"/>
</dbReference>
<gene>
    <name evidence="11" type="primary">mepA_17</name>
    <name evidence="11" type="ORF">ACLFYP115_02519</name>
</gene>
<feature type="transmembrane region" description="Helical" evidence="10">
    <location>
        <begin position="199"/>
        <end position="220"/>
    </location>
</feature>
<dbReference type="NCBIfam" id="TIGR00797">
    <property type="entry name" value="matE"/>
    <property type="match status" value="1"/>
</dbReference>
<dbReference type="PIRSF" id="PIRSF006603">
    <property type="entry name" value="DinF"/>
    <property type="match status" value="1"/>
</dbReference>
<protein>
    <recommendedName>
        <fullName evidence="3">Multidrug export protein MepA</fullName>
    </recommendedName>
</protein>
<keyword evidence="4" id="KW-0813">Transport</keyword>
<evidence type="ECO:0000256" key="9">
    <source>
        <dbReference type="ARBA" id="ARBA00023251"/>
    </source>
</evidence>
<feature type="transmembrane region" description="Helical" evidence="10">
    <location>
        <begin position="141"/>
        <end position="158"/>
    </location>
</feature>
<comment type="subcellular location">
    <subcellularLocation>
        <location evidence="1">Cell membrane</location>
        <topology evidence="1">Multi-pass membrane protein</topology>
    </subcellularLocation>
</comment>
<dbReference type="GO" id="GO:0042910">
    <property type="term" value="F:xenobiotic transmembrane transporter activity"/>
    <property type="evidence" value="ECO:0007669"/>
    <property type="project" value="InterPro"/>
</dbReference>
<evidence type="ECO:0000256" key="5">
    <source>
        <dbReference type="ARBA" id="ARBA00022475"/>
    </source>
</evidence>
<dbReference type="CDD" id="cd13143">
    <property type="entry name" value="MATE_MepA_like"/>
    <property type="match status" value="1"/>
</dbReference>
<feature type="transmembrane region" description="Helical" evidence="10">
    <location>
        <begin position="427"/>
        <end position="447"/>
    </location>
</feature>
<feature type="transmembrane region" description="Helical" evidence="10">
    <location>
        <begin position="103"/>
        <end position="121"/>
    </location>
</feature>
<dbReference type="InterPro" id="IPR048279">
    <property type="entry name" value="MdtK-like"/>
</dbReference>
<feature type="transmembrane region" description="Helical" evidence="10">
    <location>
        <begin position="170"/>
        <end position="193"/>
    </location>
</feature>
<dbReference type="EMBL" id="CACRSQ010000007">
    <property type="protein sequence ID" value="VYT29483.1"/>
    <property type="molecule type" value="Genomic_DNA"/>
</dbReference>
<feature type="transmembrane region" description="Helical" evidence="10">
    <location>
        <begin position="20"/>
        <end position="41"/>
    </location>
</feature>
<evidence type="ECO:0000256" key="2">
    <source>
        <dbReference type="ARBA" id="ARBA00008417"/>
    </source>
</evidence>
<reference evidence="11" key="1">
    <citation type="submission" date="2019-11" db="EMBL/GenBank/DDBJ databases">
        <authorList>
            <person name="Feng L."/>
        </authorList>
    </citation>
    <scope>NUCLEOTIDE SEQUENCE</scope>
    <source>
        <strain evidence="11">AcaccaeLFYP115</strain>
    </source>
</reference>
<keyword evidence="5" id="KW-1003">Cell membrane</keyword>
<sequence length="472" mass="50872">METQTNKKENPLGYEPVGKLLLQFAVPSTISVLVNSVYNIVDQIFIGQGVGYLGNAATTVTFPIITIIMAFATLLGSGGSAYAAIKLGQKKEEEAEKTLNNNFMLSIITGIVLAVIGFIFMEPILRLFGATESIMPYAKDYASIILIGVPFSVIGPCLSNMARTDGSPRLSMYGILIGAVLNTILDPIYIFIFHWGVKGAAIATITSQIISALILFLYFCKRSQMRLHLKELKLDGSVCKNVIALGTSSGITQLVACIMQVTMNNSLVYYGNKSAVGGDVALSAMGIVMKLAMILASVCIGIGIGSQTIFGFNFGAEKYRRIKHLFKNAVAAATVSVLIGWLLCQLFPGLIVNLFGGGNSAFVNFAEKCLRIYLFGIFCAGFQIVATNYFQATGQPLKASVLSMLRQLLLLVPLILILPLFLGLNGILFAGPIADMSSAVIVALFVVPEIKKLNRHIKEKDEETEEMETSPA</sequence>
<proteinExistence type="inferred from homology"/>
<feature type="transmembrane region" description="Helical" evidence="10">
    <location>
        <begin position="61"/>
        <end position="83"/>
    </location>
</feature>
<dbReference type="RefSeq" id="WP_006567531.1">
    <property type="nucleotide sequence ID" value="NZ_BAABZP010000001.1"/>
</dbReference>
<feature type="transmembrane region" description="Helical" evidence="10">
    <location>
        <begin position="281"/>
        <end position="304"/>
    </location>
</feature>
<dbReference type="InterPro" id="IPR051327">
    <property type="entry name" value="MATE_MepA_subfamily"/>
</dbReference>
<dbReference type="GO" id="GO:0046677">
    <property type="term" value="P:response to antibiotic"/>
    <property type="evidence" value="ECO:0007669"/>
    <property type="project" value="UniProtKB-KW"/>
</dbReference>
<accession>A0A6N2VIX4</accession>
<feature type="transmembrane region" description="Helical" evidence="10">
    <location>
        <begin position="325"/>
        <end position="352"/>
    </location>
</feature>
<organism evidence="11">
    <name type="scientific">Anaerostipes caccae</name>
    <dbReference type="NCBI Taxonomy" id="105841"/>
    <lineage>
        <taxon>Bacteria</taxon>
        <taxon>Bacillati</taxon>
        <taxon>Bacillota</taxon>
        <taxon>Clostridia</taxon>
        <taxon>Lachnospirales</taxon>
        <taxon>Lachnospiraceae</taxon>
        <taxon>Anaerostipes</taxon>
    </lineage>
</organism>
<feature type="transmembrane region" description="Helical" evidence="10">
    <location>
        <begin position="241"/>
        <end position="261"/>
    </location>
</feature>
<evidence type="ECO:0000256" key="6">
    <source>
        <dbReference type="ARBA" id="ARBA00022692"/>
    </source>
</evidence>
<keyword evidence="7 10" id="KW-1133">Transmembrane helix</keyword>
<dbReference type="InterPro" id="IPR002528">
    <property type="entry name" value="MATE_fam"/>
</dbReference>
<feature type="transmembrane region" description="Helical" evidence="10">
    <location>
        <begin position="372"/>
        <end position="390"/>
    </location>
</feature>
<evidence type="ECO:0000256" key="10">
    <source>
        <dbReference type="SAM" id="Phobius"/>
    </source>
</evidence>
<name>A0A6N2VIX4_9FIRM</name>
<dbReference type="GO" id="GO:0015297">
    <property type="term" value="F:antiporter activity"/>
    <property type="evidence" value="ECO:0007669"/>
    <property type="project" value="InterPro"/>
</dbReference>
<dbReference type="PANTHER" id="PTHR43823">
    <property type="entry name" value="SPORULATION PROTEIN YKVU"/>
    <property type="match status" value="1"/>
</dbReference>
<evidence type="ECO:0000256" key="1">
    <source>
        <dbReference type="ARBA" id="ARBA00004651"/>
    </source>
</evidence>
<evidence type="ECO:0000256" key="7">
    <source>
        <dbReference type="ARBA" id="ARBA00022989"/>
    </source>
</evidence>
<keyword evidence="8 10" id="KW-0472">Membrane</keyword>
<feature type="transmembrane region" description="Helical" evidence="10">
    <location>
        <begin position="402"/>
        <end position="421"/>
    </location>
</feature>
<keyword evidence="9" id="KW-0046">Antibiotic resistance</keyword>
<evidence type="ECO:0000256" key="3">
    <source>
        <dbReference type="ARBA" id="ARBA00022106"/>
    </source>
</evidence>
<evidence type="ECO:0000256" key="8">
    <source>
        <dbReference type="ARBA" id="ARBA00023136"/>
    </source>
</evidence>
<comment type="similarity">
    <text evidence="2">Belongs to the multi antimicrobial extrusion (MATE) (TC 2.A.66.1) family. MepA subfamily.</text>
</comment>